<feature type="coiled-coil region" evidence="1">
    <location>
        <begin position="46"/>
        <end position="73"/>
    </location>
</feature>
<feature type="transmembrane region" description="Helical" evidence="2">
    <location>
        <begin position="34"/>
        <end position="50"/>
    </location>
</feature>
<dbReference type="EMBL" id="JXLP01000001">
    <property type="protein sequence ID" value="KIL80757.1"/>
    <property type="molecule type" value="Genomic_DNA"/>
</dbReference>
<sequence length="204" mass="23392">MNWKSLVLSIIVTAGLGIMPTILGESLKNPIYILYLVAIIALLAIIQFLISELQKYKDKIEVLEETSAGLDKELSNTILLMKAEGKNYFDVAIQPIASFPPRQDSKYSVRILVNSKEKIAKVPELTFITESNIELYKNQVKIQKIHHNDNNIFLLNSSYARSFSEMFFSFEFEIIFKESGVNNFKLVVELKERKSEIKSFFTVQ</sequence>
<keyword evidence="2" id="KW-0472">Membrane</keyword>
<keyword evidence="2" id="KW-0812">Transmembrane</keyword>
<keyword evidence="1" id="KW-0175">Coiled coil</keyword>
<evidence type="ECO:0000256" key="1">
    <source>
        <dbReference type="SAM" id="Coils"/>
    </source>
</evidence>
<protein>
    <submittedName>
        <fullName evidence="3">Uncharacterized protein</fullName>
    </submittedName>
</protein>
<keyword evidence="4" id="KW-1185">Reference proteome</keyword>
<reference evidence="3 4" key="1">
    <citation type="submission" date="2015-01" db="EMBL/GenBank/DDBJ databases">
        <title>Genome Assembly of Bacillus badius MTCC 1458.</title>
        <authorList>
            <person name="Verma A."/>
            <person name="Khatri I."/>
            <person name="Mual P."/>
            <person name="Subramanian S."/>
            <person name="Krishnamurthi S."/>
        </authorList>
    </citation>
    <scope>NUCLEOTIDE SEQUENCE [LARGE SCALE GENOMIC DNA]</scope>
    <source>
        <strain evidence="3 4">MTCC 1458</strain>
    </source>
</reference>
<name>A0ABR5B1B3_BACBA</name>
<comment type="caution">
    <text evidence="3">The sequence shown here is derived from an EMBL/GenBank/DDBJ whole genome shotgun (WGS) entry which is preliminary data.</text>
</comment>
<organism evidence="3 4">
    <name type="scientific">Bacillus badius</name>
    <dbReference type="NCBI Taxonomy" id="1455"/>
    <lineage>
        <taxon>Bacteria</taxon>
        <taxon>Bacillati</taxon>
        <taxon>Bacillota</taxon>
        <taxon>Bacilli</taxon>
        <taxon>Bacillales</taxon>
        <taxon>Bacillaceae</taxon>
        <taxon>Pseudobacillus</taxon>
    </lineage>
</organism>
<dbReference type="Proteomes" id="UP000031982">
    <property type="component" value="Unassembled WGS sequence"/>
</dbReference>
<evidence type="ECO:0000256" key="2">
    <source>
        <dbReference type="SAM" id="Phobius"/>
    </source>
</evidence>
<keyword evidence="2" id="KW-1133">Transmembrane helix</keyword>
<gene>
    <name evidence="3" type="ORF">SD77_0605</name>
</gene>
<proteinExistence type="predicted"/>
<accession>A0ABR5B1B3</accession>
<evidence type="ECO:0000313" key="3">
    <source>
        <dbReference type="EMBL" id="KIL80757.1"/>
    </source>
</evidence>
<evidence type="ECO:0000313" key="4">
    <source>
        <dbReference type="Proteomes" id="UP000031982"/>
    </source>
</evidence>
<dbReference type="RefSeq" id="WP_041113164.1">
    <property type="nucleotide sequence ID" value="NZ_JARTHD010000006.1"/>
</dbReference>